<accession>A0ABQ2G7W0</accession>
<evidence type="ECO:0000259" key="1">
    <source>
        <dbReference type="Pfam" id="PF14338"/>
    </source>
</evidence>
<gene>
    <name evidence="2" type="ORF">GCM10011589_39340</name>
</gene>
<evidence type="ECO:0000313" key="2">
    <source>
        <dbReference type="EMBL" id="GGL79337.1"/>
    </source>
</evidence>
<reference evidence="3" key="1">
    <citation type="journal article" date="2019" name="Int. J. Syst. Evol. Microbiol.">
        <title>The Global Catalogue of Microorganisms (GCM) 10K type strain sequencing project: providing services to taxonomists for standard genome sequencing and annotation.</title>
        <authorList>
            <consortium name="The Broad Institute Genomics Platform"/>
            <consortium name="The Broad Institute Genome Sequencing Center for Infectious Disease"/>
            <person name="Wu L."/>
            <person name="Ma J."/>
        </authorList>
    </citation>
    <scope>NUCLEOTIDE SEQUENCE [LARGE SCALE GENOMIC DNA]</scope>
    <source>
        <strain evidence="3">CGMCC 4.5581</strain>
    </source>
</reference>
<evidence type="ECO:0000313" key="3">
    <source>
        <dbReference type="Proteomes" id="UP000648663"/>
    </source>
</evidence>
<dbReference type="EMBL" id="BMMI01000008">
    <property type="protein sequence ID" value="GGL79337.1"/>
    <property type="molecule type" value="Genomic_DNA"/>
</dbReference>
<proteinExistence type="predicted"/>
<dbReference type="InterPro" id="IPR025745">
    <property type="entry name" value="Mrr-like_N_dom"/>
</dbReference>
<dbReference type="RefSeq" id="WP_208382846.1">
    <property type="nucleotide sequence ID" value="NZ_BAABJU010000005.1"/>
</dbReference>
<dbReference type="Pfam" id="PF14338">
    <property type="entry name" value="Mrr_N"/>
    <property type="match status" value="1"/>
</dbReference>
<keyword evidence="3" id="KW-1185">Reference proteome</keyword>
<dbReference type="Proteomes" id="UP000648663">
    <property type="component" value="Unassembled WGS sequence"/>
</dbReference>
<feature type="domain" description="Restriction system protein Mrr-like N-terminal" evidence="1">
    <location>
        <begin position="7"/>
        <end position="64"/>
    </location>
</feature>
<organism evidence="2 3">
    <name type="scientific">Modestobacter marinus</name>
    <dbReference type="NCBI Taxonomy" id="477641"/>
    <lineage>
        <taxon>Bacteria</taxon>
        <taxon>Bacillati</taxon>
        <taxon>Actinomycetota</taxon>
        <taxon>Actinomycetes</taxon>
        <taxon>Geodermatophilales</taxon>
        <taxon>Geodermatophilaceae</taxon>
        <taxon>Modestobacter</taxon>
    </lineage>
</organism>
<sequence>MIPDVQSPMRPLLEAVRDGEHIGGRDLIAAMSDRFELTDEEWTALLPSSRQGWMDIRVGWSMRHFS</sequence>
<protein>
    <recommendedName>
        <fullName evidence="1">Restriction system protein Mrr-like N-terminal domain-containing protein</fullName>
    </recommendedName>
</protein>
<comment type="caution">
    <text evidence="2">The sequence shown here is derived from an EMBL/GenBank/DDBJ whole genome shotgun (WGS) entry which is preliminary data.</text>
</comment>
<name>A0ABQ2G7W0_9ACTN</name>